<dbReference type="RefSeq" id="WP_345366029.1">
    <property type="nucleotide sequence ID" value="NZ_BAABII010000016.1"/>
</dbReference>
<dbReference type="SUPFAM" id="SSF56645">
    <property type="entry name" value="Acyl-CoA dehydrogenase NM domain-like"/>
    <property type="match status" value="1"/>
</dbReference>
<dbReference type="PIRSF" id="PIRSF016578">
    <property type="entry name" value="HsaA"/>
    <property type="match status" value="1"/>
</dbReference>
<feature type="domain" description="Acyl-CoA dehydrogenase C-terminal" evidence="4">
    <location>
        <begin position="235"/>
        <end position="364"/>
    </location>
</feature>
<dbReference type="InterPro" id="IPR013107">
    <property type="entry name" value="Acyl-CoA_DH_C"/>
</dbReference>
<dbReference type="SUPFAM" id="SSF47203">
    <property type="entry name" value="Acyl-CoA dehydrogenase C-terminal domain-like"/>
    <property type="match status" value="1"/>
</dbReference>
<dbReference type="InterPro" id="IPR050741">
    <property type="entry name" value="Acyl-CoA_dehydrogenase"/>
</dbReference>
<sequence length="387" mass="41733">MPEEDRPGPVERAGALRELLAEHRERGERERRLAGPVVEALESAGFFRMMVPRAFGGAEHELAVVVDATAELAKGDPSAAWAVMILGCGDWLTAQYPDAAQREVFGDAPDTRVCQVLTPKATARHEGDRWRVSGRWAPASGCRHSGWAMLGVALDEPGGPAAWALVPIEELAVRDTWHTLGMRATGSELLVGEDLAIPEHRLLRTRAVLDGRAEHRHSARLRTALVPTLLTCLLGPVLGMAEAALEHVLAQAEHRSVPFTTYRRLSDSTAVQLALAEATAKTDVARTTAHALAAEVDGAADRGVLPDRLRRARMRLRAAHAVRECREAVDVLVDAYGAGALADSDPLNRLLRDVQTATRHAVANPAVNAEIYGRAVLGLDPAITEMV</sequence>
<evidence type="ECO:0000259" key="3">
    <source>
        <dbReference type="Pfam" id="PF02771"/>
    </source>
</evidence>
<organism evidence="5 6">
    <name type="scientific">Saccharopolyspora cebuensis</name>
    <dbReference type="NCBI Taxonomy" id="418759"/>
    <lineage>
        <taxon>Bacteria</taxon>
        <taxon>Bacillati</taxon>
        <taxon>Actinomycetota</taxon>
        <taxon>Actinomycetes</taxon>
        <taxon>Pseudonocardiales</taxon>
        <taxon>Pseudonocardiaceae</taxon>
        <taxon>Saccharopolyspora</taxon>
    </lineage>
</organism>
<dbReference type="InterPro" id="IPR036250">
    <property type="entry name" value="AcylCo_DH-like_C"/>
</dbReference>
<evidence type="ECO:0000313" key="5">
    <source>
        <dbReference type="EMBL" id="MEY8037872.1"/>
    </source>
</evidence>
<protein>
    <submittedName>
        <fullName evidence="5">Acyl-CoA dehydrogenase family protein</fullName>
    </submittedName>
</protein>
<comment type="caution">
    <text evidence="5">The sequence shown here is derived from an EMBL/GenBank/DDBJ whole genome shotgun (WGS) entry which is preliminary data.</text>
</comment>
<dbReference type="Proteomes" id="UP001564626">
    <property type="component" value="Unassembled WGS sequence"/>
</dbReference>
<feature type="domain" description="Acyl-CoA dehydrogenase/oxidase N-terminal" evidence="3">
    <location>
        <begin position="18"/>
        <end position="103"/>
    </location>
</feature>
<name>A0ABV4CCR6_9PSEU</name>
<dbReference type="InterPro" id="IPR037069">
    <property type="entry name" value="AcylCoA_DH/ox_N_sf"/>
</dbReference>
<dbReference type="Gene3D" id="1.20.140.10">
    <property type="entry name" value="Butyryl-CoA Dehydrogenase, subunit A, domain 3"/>
    <property type="match status" value="1"/>
</dbReference>
<evidence type="ECO:0000256" key="2">
    <source>
        <dbReference type="ARBA" id="ARBA00049661"/>
    </source>
</evidence>
<evidence type="ECO:0000313" key="6">
    <source>
        <dbReference type="Proteomes" id="UP001564626"/>
    </source>
</evidence>
<keyword evidence="6" id="KW-1185">Reference proteome</keyword>
<comment type="similarity">
    <text evidence="2">Belongs to the HpaH/HsaA monooxygenase family.</text>
</comment>
<reference evidence="5 6" key="1">
    <citation type="submission" date="2024-08" db="EMBL/GenBank/DDBJ databases">
        <title>Genome mining of Saccharopolyspora cebuensis PGLac3 from Nigerian medicinal plant.</title>
        <authorList>
            <person name="Ezeobiora C.E."/>
            <person name="Igbokwe N.H."/>
            <person name="Amin D.H."/>
            <person name="Mendie U.E."/>
        </authorList>
    </citation>
    <scope>NUCLEOTIDE SEQUENCE [LARGE SCALE GENOMIC DNA]</scope>
    <source>
        <strain evidence="5 6">PGLac3</strain>
    </source>
</reference>
<evidence type="ECO:0000256" key="1">
    <source>
        <dbReference type="ARBA" id="ARBA00023002"/>
    </source>
</evidence>
<evidence type="ECO:0000259" key="4">
    <source>
        <dbReference type="Pfam" id="PF08028"/>
    </source>
</evidence>
<dbReference type="PANTHER" id="PTHR48083">
    <property type="entry name" value="MEDIUM-CHAIN SPECIFIC ACYL-COA DEHYDROGENASE, MITOCHONDRIAL-RELATED"/>
    <property type="match status" value="1"/>
</dbReference>
<keyword evidence="1" id="KW-0560">Oxidoreductase</keyword>
<dbReference type="Pfam" id="PF08028">
    <property type="entry name" value="Acyl-CoA_dh_2"/>
    <property type="match status" value="1"/>
</dbReference>
<dbReference type="InterPro" id="IPR013786">
    <property type="entry name" value="AcylCoA_DH/ox_N"/>
</dbReference>
<dbReference type="Pfam" id="PF02771">
    <property type="entry name" value="Acyl-CoA_dh_N"/>
    <property type="match status" value="1"/>
</dbReference>
<dbReference type="Gene3D" id="2.40.110.10">
    <property type="entry name" value="Butyryl-CoA Dehydrogenase, subunit A, domain 2"/>
    <property type="match status" value="1"/>
</dbReference>
<gene>
    <name evidence="5" type="ORF">AB8O55_00525</name>
</gene>
<accession>A0ABV4CCR6</accession>
<proteinExistence type="inferred from homology"/>
<dbReference type="PANTHER" id="PTHR48083:SF19">
    <property type="entry name" value="FLAVIN-DEPENDENT MONOOXYGENASE, OXYGENASE SUBUNIT HSAA"/>
    <property type="match status" value="1"/>
</dbReference>
<dbReference type="Gene3D" id="1.10.540.10">
    <property type="entry name" value="Acyl-CoA dehydrogenase/oxidase, N-terminal domain"/>
    <property type="match status" value="1"/>
</dbReference>
<dbReference type="InterPro" id="IPR009100">
    <property type="entry name" value="AcylCoA_DH/oxidase_NM_dom_sf"/>
</dbReference>
<dbReference type="EMBL" id="JBGEHV010000001">
    <property type="protein sequence ID" value="MEY8037872.1"/>
    <property type="molecule type" value="Genomic_DNA"/>
</dbReference>
<dbReference type="InterPro" id="IPR046373">
    <property type="entry name" value="Acyl-CoA_Oxase/DH_mid-dom_sf"/>
</dbReference>